<dbReference type="EMBL" id="JARULN010000040">
    <property type="protein sequence ID" value="MDG5755654.1"/>
    <property type="molecule type" value="Genomic_DNA"/>
</dbReference>
<keyword evidence="2" id="KW-1185">Reference proteome</keyword>
<dbReference type="Proteomes" id="UP001218246">
    <property type="component" value="Unassembled WGS sequence"/>
</dbReference>
<proteinExistence type="predicted"/>
<accession>A0ABT6H8K5</accession>
<dbReference type="RefSeq" id="WP_278018732.1">
    <property type="nucleotide sequence ID" value="NZ_JARRRY010000038.1"/>
</dbReference>
<name>A0ABT6H8K5_9BACI</name>
<dbReference type="Gene3D" id="1.25.40.10">
    <property type="entry name" value="Tetratricopeptide repeat domain"/>
    <property type="match status" value="1"/>
</dbReference>
<comment type="caution">
    <text evidence="1">The sequence shown here is derived from an EMBL/GenBank/DDBJ whole genome shotgun (WGS) entry which is preliminary data.</text>
</comment>
<evidence type="ECO:0000313" key="1">
    <source>
        <dbReference type="EMBL" id="MDG5755654.1"/>
    </source>
</evidence>
<sequence>MNNLEELQQLLIEGQKLSMQGAYQRRAPAKKAIPYLLKARTGLKLYVEHEPNQALAWHLLSQVEEYLLNYNAAIFSLQKALELGGRNRKDLKRLAMLKEYGGQWQELNMSPEKLESLDVYLKNKIEFFGCDHTLTYTKE</sequence>
<reference evidence="1 2" key="1">
    <citation type="submission" date="2023-04" db="EMBL/GenBank/DDBJ databases">
        <title>Ectobacillus antri isolated from activated sludge.</title>
        <authorList>
            <person name="Yan P."/>
            <person name="Liu X."/>
        </authorList>
    </citation>
    <scope>NUCLEOTIDE SEQUENCE [LARGE SCALE GENOMIC DNA]</scope>
    <source>
        <strain evidence="1 2">C18H</strain>
    </source>
</reference>
<organism evidence="1 2">
    <name type="scientific">Ectobacillus antri</name>
    <dbReference type="NCBI Taxonomy" id="2486280"/>
    <lineage>
        <taxon>Bacteria</taxon>
        <taxon>Bacillati</taxon>
        <taxon>Bacillota</taxon>
        <taxon>Bacilli</taxon>
        <taxon>Bacillales</taxon>
        <taxon>Bacillaceae</taxon>
        <taxon>Ectobacillus</taxon>
    </lineage>
</organism>
<dbReference type="InterPro" id="IPR011990">
    <property type="entry name" value="TPR-like_helical_dom_sf"/>
</dbReference>
<gene>
    <name evidence="1" type="ORF">P6P90_17340</name>
</gene>
<dbReference type="SUPFAM" id="SSF48452">
    <property type="entry name" value="TPR-like"/>
    <property type="match status" value="1"/>
</dbReference>
<protein>
    <submittedName>
        <fullName evidence="1">DUF2695 domain-containing protein</fullName>
    </submittedName>
</protein>
<evidence type="ECO:0000313" key="2">
    <source>
        <dbReference type="Proteomes" id="UP001218246"/>
    </source>
</evidence>